<proteinExistence type="predicted"/>
<keyword evidence="4" id="KW-1185">Reference proteome</keyword>
<reference evidence="3 4" key="1">
    <citation type="submission" date="2009-02" db="EMBL/GenBank/DDBJ databases">
        <title>Sequencing of the draft genome and assembly of Dethiobacter alkaliphilus AHT 1.</title>
        <authorList>
            <consortium name="US DOE Joint Genome Institute (JGI-PGF)"/>
            <person name="Lucas S."/>
            <person name="Copeland A."/>
            <person name="Lapidus A."/>
            <person name="Glavina del Rio T."/>
            <person name="Dalin E."/>
            <person name="Tice H."/>
            <person name="Bruce D."/>
            <person name="Goodwin L."/>
            <person name="Pitluck S."/>
            <person name="Larimer F."/>
            <person name="Land M.L."/>
            <person name="Hauser L."/>
            <person name="Muyzer G."/>
        </authorList>
    </citation>
    <scope>NUCLEOTIDE SEQUENCE [LARGE SCALE GENOMIC DNA]</scope>
    <source>
        <strain evidence="3 4">AHT 1</strain>
    </source>
</reference>
<dbReference type="InterPro" id="IPR018649">
    <property type="entry name" value="SHOCT"/>
</dbReference>
<keyword evidence="1" id="KW-0472">Membrane</keyword>
<evidence type="ECO:0000256" key="1">
    <source>
        <dbReference type="SAM" id="Phobius"/>
    </source>
</evidence>
<dbReference type="eggNOG" id="COG3462">
    <property type="taxonomic scope" value="Bacteria"/>
</dbReference>
<keyword evidence="1" id="KW-1133">Transmembrane helix</keyword>
<evidence type="ECO:0000313" key="4">
    <source>
        <dbReference type="Proteomes" id="UP000006443"/>
    </source>
</evidence>
<feature type="transmembrane region" description="Helical" evidence="1">
    <location>
        <begin position="6"/>
        <end position="31"/>
    </location>
</feature>
<sequence length="73" mass="8648">MMWYGHGMWFGGILMMLFWIVLIAAIVYFVVKALSGNDKRSDKSLEILDERYSKGEIDDEEYLRRKKNLLKSK</sequence>
<dbReference type="EMBL" id="ACJM01000006">
    <property type="protein sequence ID" value="EEG77764.1"/>
    <property type="molecule type" value="Genomic_DNA"/>
</dbReference>
<dbReference type="AlphaFoldDB" id="C0GG75"/>
<keyword evidence="1" id="KW-0812">Transmembrane</keyword>
<dbReference type="OrthoDB" id="5461404at2"/>
<evidence type="ECO:0000313" key="3">
    <source>
        <dbReference type="EMBL" id="EEG77764.1"/>
    </source>
</evidence>
<comment type="caution">
    <text evidence="3">The sequence shown here is derived from an EMBL/GenBank/DDBJ whole genome shotgun (WGS) entry which is preliminary data.</text>
</comment>
<dbReference type="RefSeq" id="WP_008516263.1">
    <property type="nucleotide sequence ID" value="NZ_ACJM01000006.1"/>
</dbReference>
<gene>
    <name evidence="3" type="ORF">DealDRAFT_1484</name>
</gene>
<dbReference type="Proteomes" id="UP000006443">
    <property type="component" value="Unassembled WGS sequence"/>
</dbReference>
<name>C0GG75_DETAL</name>
<accession>C0GG75</accession>
<organism evidence="3 4">
    <name type="scientific">Dethiobacter alkaliphilus AHT 1</name>
    <dbReference type="NCBI Taxonomy" id="555088"/>
    <lineage>
        <taxon>Bacteria</taxon>
        <taxon>Bacillati</taxon>
        <taxon>Bacillota</taxon>
        <taxon>Dethiobacteria</taxon>
        <taxon>Dethiobacterales</taxon>
        <taxon>Dethiobacteraceae</taxon>
        <taxon>Dethiobacter</taxon>
    </lineage>
</organism>
<protein>
    <recommendedName>
        <fullName evidence="2">SHOCT domain-containing protein</fullName>
    </recommendedName>
</protein>
<feature type="domain" description="SHOCT" evidence="2">
    <location>
        <begin position="45"/>
        <end position="70"/>
    </location>
</feature>
<dbReference type="STRING" id="555088.DealDRAFT_1484"/>
<dbReference type="Pfam" id="PF09851">
    <property type="entry name" value="SHOCT"/>
    <property type="match status" value="1"/>
</dbReference>
<evidence type="ECO:0000259" key="2">
    <source>
        <dbReference type="Pfam" id="PF09851"/>
    </source>
</evidence>